<dbReference type="EMBL" id="KN831770">
    <property type="protein sequence ID" value="KIM47085.1"/>
    <property type="molecule type" value="Genomic_DNA"/>
</dbReference>
<dbReference type="OrthoDB" id="2789670at2759"/>
<sequence length="376" mass="42823">MFDLDRSPTSIFGFVALACLLAVSAKSAFGLLRTKNRYPPGPKGLPFFGTRLSSTPWKDFEEWGKEYGDIMYIESLGKGILVLNSHAAAVDLLDRRGGNYSNRQIFVVNEYLTRGLSFGLANYGDMWRRMRRAGHECLSKTGVTRYYQIQQREALILTDNLLRHSKEWDQEVYRTAASGLLSAVYDMPPTQSASDPLIAKFNHFHEILINAVSPGLIEYFPWVQYLPAQIMPWKKNAQSGFVELSTFFMNLFRGVQTQMDGSINENPGFAEYLVREGGQLGLDEIECAWLAANMYVSTEAILWFFLAMIAYPAKQRKCQEELDSIVGRSRMPTFEDRENLPYLKATVRELLRWRAISPLGTKLGQCVRLSLTTSYY</sequence>
<keyword evidence="6" id="KW-0408">Iron</keyword>
<dbReference type="GO" id="GO:0005506">
    <property type="term" value="F:iron ion binding"/>
    <property type="evidence" value="ECO:0007669"/>
    <property type="project" value="InterPro"/>
</dbReference>
<dbReference type="Proteomes" id="UP000053424">
    <property type="component" value="Unassembled WGS sequence"/>
</dbReference>
<dbReference type="Gene3D" id="1.10.630.10">
    <property type="entry name" value="Cytochrome P450"/>
    <property type="match status" value="1"/>
</dbReference>
<comment type="cofactor">
    <cofactor evidence="1">
        <name>heme</name>
        <dbReference type="ChEBI" id="CHEBI:30413"/>
    </cofactor>
</comment>
<evidence type="ECO:0000313" key="9">
    <source>
        <dbReference type="Proteomes" id="UP000053424"/>
    </source>
</evidence>
<gene>
    <name evidence="8" type="ORF">M413DRAFT_64051</name>
</gene>
<evidence type="ECO:0000313" key="8">
    <source>
        <dbReference type="EMBL" id="KIM47085.1"/>
    </source>
</evidence>
<dbReference type="InterPro" id="IPR050364">
    <property type="entry name" value="Cytochrome_P450_fung"/>
</dbReference>
<comment type="similarity">
    <text evidence="2">Belongs to the cytochrome P450 family.</text>
</comment>
<dbReference type="Pfam" id="PF00067">
    <property type="entry name" value="p450"/>
    <property type="match status" value="1"/>
</dbReference>
<dbReference type="PROSITE" id="PS51257">
    <property type="entry name" value="PROKAR_LIPOPROTEIN"/>
    <property type="match status" value="1"/>
</dbReference>
<evidence type="ECO:0008006" key="10">
    <source>
        <dbReference type="Google" id="ProtNLM"/>
    </source>
</evidence>
<keyword evidence="4" id="KW-0479">Metal-binding</keyword>
<evidence type="ECO:0000256" key="1">
    <source>
        <dbReference type="ARBA" id="ARBA00001971"/>
    </source>
</evidence>
<dbReference type="AlphaFoldDB" id="A0A0C3CE79"/>
<dbReference type="SUPFAM" id="SSF48264">
    <property type="entry name" value="Cytochrome P450"/>
    <property type="match status" value="1"/>
</dbReference>
<evidence type="ECO:0000256" key="6">
    <source>
        <dbReference type="ARBA" id="ARBA00023004"/>
    </source>
</evidence>
<dbReference type="GO" id="GO:0020037">
    <property type="term" value="F:heme binding"/>
    <property type="evidence" value="ECO:0007669"/>
    <property type="project" value="InterPro"/>
</dbReference>
<reference evidence="9" key="2">
    <citation type="submission" date="2015-01" db="EMBL/GenBank/DDBJ databases">
        <title>Evolutionary Origins and Diversification of the Mycorrhizal Mutualists.</title>
        <authorList>
            <consortium name="DOE Joint Genome Institute"/>
            <consortium name="Mycorrhizal Genomics Consortium"/>
            <person name="Kohler A."/>
            <person name="Kuo A."/>
            <person name="Nagy L.G."/>
            <person name="Floudas D."/>
            <person name="Copeland A."/>
            <person name="Barry K.W."/>
            <person name="Cichocki N."/>
            <person name="Veneault-Fourrey C."/>
            <person name="LaButti K."/>
            <person name="Lindquist E.A."/>
            <person name="Lipzen A."/>
            <person name="Lundell T."/>
            <person name="Morin E."/>
            <person name="Murat C."/>
            <person name="Riley R."/>
            <person name="Ohm R."/>
            <person name="Sun H."/>
            <person name="Tunlid A."/>
            <person name="Henrissat B."/>
            <person name="Grigoriev I.V."/>
            <person name="Hibbett D.S."/>
            <person name="Martin F."/>
        </authorList>
    </citation>
    <scope>NUCLEOTIDE SEQUENCE [LARGE SCALE GENOMIC DNA]</scope>
    <source>
        <strain evidence="9">h7</strain>
    </source>
</reference>
<keyword evidence="3" id="KW-0349">Heme</keyword>
<evidence type="ECO:0000256" key="4">
    <source>
        <dbReference type="ARBA" id="ARBA00022723"/>
    </source>
</evidence>
<dbReference type="PANTHER" id="PTHR46300:SF1">
    <property type="entry name" value="P450, PUTATIVE (EUROFUNG)-RELATED"/>
    <property type="match status" value="1"/>
</dbReference>
<dbReference type="PANTHER" id="PTHR46300">
    <property type="entry name" value="P450, PUTATIVE (EUROFUNG)-RELATED-RELATED"/>
    <property type="match status" value="1"/>
</dbReference>
<evidence type="ECO:0000256" key="7">
    <source>
        <dbReference type="ARBA" id="ARBA00023033"/>
    </source>
</evidence>
<accession>A0A0C3CE79</accession>
<dbReference type="InterPro" id="IPR036396">
    <property type="entry name" value="Cyt_P450_sf"/>
</dbReference>
<protein>
    <recommendedName>
        <fullName evidence="10">Cytochrome P450</fullName>
    </recommendedName>
</protein>
<evidence type="ECO:0000256" key="5">
    <source>
        <dbReference type="ARBA" id="ARBA00023002"/>
    </source>
</evidence>
<organism evidence="8 9">
    <name type="scientific">Hebeloma cylindrosporum</name>
    <dbReference type="NCBI Taxonomy" id="76867"/>
    <lineage>
        <taxon>Eukaryota</taxon>
        <taxon>Fungi</taxon>
        <taxon>Dikarya</taxon>
        <taxon>Basidiomycota</taxon>
        <taxon>Agaricomycotina</taxon>
        <taxon>Agaricomycetes</taxon>
        <taxon>Agaricomycetidae</taxon>
        <taxon>Agaricales</taxon>
        <taxon>Agaricineae</taxon>
        <taxon>Hymenogastraceae</taxon>
        <taxon>Hebeloma</taxon>
    </lineage>
</organism>
<keyword evidence="9" id="KW-1185">Reference proteome</keyword>
<name>A0A0C3CE79_HEBCY</name>
<dbReference type="STRING" id="686832.A0A0C3CE79"/>
<dbReference type="GO" id="GO:0016705">
    <property type="term" value="F:oxidoreductase activity, acting on paired donors, with incorporation or reduction of molecular oxygen"/>
    <property type="evidence" value="ECO:0007669"/>
    <property type="project" value="InterPro"/>
</dbReference>
<dbReference type="GO" id="GO:0004497">
    <property type="term" value="F:monooxygenase activity"/>
    <property type="evidence" value="ECO:0007669"/>
    <property type="project" value="UniProtKB-KW"/>
</dbReference>
<keyword evidence="7" id="KW-0503">Monooxygenase</keyword>
<reference evidence="8 9" key="1">
    <citation type="submission" date="2014-04" db="EMBL/GenBank/DDBJ databases">
        <authorList>
            <consortium name="DOE Joint Genome Institute"/>
            <person name="Kuo A."/>
            <person name="Gay G."/>
            <person name="Dore J."/>
            <person name="Kohler A."/>
            <person name="Nagy L.G."/>
            <person name="Floudas D."/>
            <person name="Copeland A."/>
            <person name="Barry K.W."/>
            <person name="Cichocki N."/>
            <person name="Veneault-Fourrey C."/>
            <person name="LaButti K."/>
            <person name="Lindquist E.A."/>
            <person name="Lipzen A."/>
            <person name="Lundell T."/>
            <person name="Morin E."/>
            <person name="Murat C."/>
            <person name="Sun H."/>
            <person name="Tunlid A."/>
            <person name="Henrissat B."/>
            <person name="Grigoriev I.V."/>
            <person name="Hibbett D.S."/>
            <person name="Martin F."/>
            <person name="Nordberg H.P."/>
            <person name="Cantor M.N."/>
            <person name="Hua S.X."/>
        </authorList>
    </citation>
    <scope>NUCLEOTIDE SEQUENCE [LARGE SCALE GENOMIC DNA]</scope>
    <source>
        <strain evidence="9">h7</strain>
    </source>
</reference>
<dbReference type="HOGENOM" id="CLU_001570_2_2_1"/>
<keyword evidence="5" id="KW-0560">Oxidoreductase</keyword>
<dbReference type="InterPro" id="IPR001128">
    <property type="entry name" value="Cyt_P450"/>
</dbReference>
<evidence type="ECO:0000256" key="2">
    <source>
        <dbReference type="ARBA" id="ARBA00010617"/>
    </source>
</evidence>
<proteinExistence type="inferred from homology"/>
<evidence type="ECO:0000256" key="3">
    <source>
        <dbReference type="ARBA" id="ARBA00022617"/>
    </source>
</evidence>